<dbReference type="Proteomes" id="UP001652660">
    <property type="component" value="Chromosome 3c"/>
</dbReference>
<organism evidence="1 2">
    <name type="scientific">Coffea arabica</name>
    <name type="common">Arabian coffee</name>
    <dbReference type="NCBI Taxonomy" id="13443"/>
    <lineage>
        <taxon>Eukaryota</taxon>
        <taxon>Viridiplantae</taxon>
        <taxon>Streptophyta</taxon>
        <taxon>Embryophyta</taxon>
        <taxon>Tracheophyta</taxon>
        <taxon>Spermatophyta</taxon>
        <taxon>Magnoliopsida</taxon>
        <taxon>eudicotyledons</taxon>
        <taxon>Gunneridae</taxon>
        <taxon>Pentapetalae</taxon>
        <taxon>asterids</taxon>
        <taxon>lamiids</taxon>
        <taxon>Gentianales</taxon>
        <taxon>Rubiaceae</taxon>
        <taxon>Ixoroideae</taxon>
        <taxon>Gardenieae complex</taxon>
        <taxon>Bertiereae - Coffeeae clade</taxon>
        <taxon>Coffeeae</taxon>
        <taxon>Coffea</taxon>
    </lineage>
</organism>
<dbReference type="RefSeq" id="XP_027118022.1">
    <property type="nucleotide sequence ID" value="XM_027262221.2"/>
</dbReference>
<reference evidence="2" key="2">
    <citation type="submission" date="2025-08" db="UniProtKB">
        <authorList>
            <consortium name="RefSeq"/>
        </authorList>
    </citation>
    <scope>IDENTIFICATION</scope>
    <source>
        <tissue evidence="2">Leaves</tissue>
    </source>
</reference>
<dbReference type="OrthoDB" id="650808at2759"/>
<keyword evidence="1" id="KW-1185">Reference proteome</keyword>
<dbReference type="PANTHER" id="PTHR35485">
    <property type="entry name" value="OS01G0888900 PROTEIN"/>
    <property type="match status" value="1"/>
</dbReference>
<evidence type="ECO:0000313" key="2">
    <source>
        <dbReference type="RefSeq" id="XP_027118022.1"/>
    </source>
</evidence>
<proteinExistence type="predicted"/>
<evidence type="ECO:0000313" key="1">
    <source>
        <dbReference type="Proteomes" id="UP001652660"/>
    </source>
</evidence>
<sequence>MEGLIPMVYRSIKKSASRRHYEHLGSGTSTTPAAQSYNIADFYANGDDQDYVMMKGRYAAAAPAAADHHHHHHHEKKVDDDGGFGIIYEEKVKGHQDFRHRRYKSFSVDYRGSSFTPENRTGTGAGAGAAQSKKLVRFRSHRFFSCVTGA</sequence>
<dbReference type="GeneID" id="113735220"/>
<reference evidence="1" key="1">
    <citation type="journal article" date="2025" name="Foods">
        <title>Unveiling the Microbial Signatures of Arabica Coffee Cherries: Insights into Ripeness Specific Diversity, Functional Traits, and Implications for Quality and Safety.</title>
        <authorList>
            <consortium name="RefSeq"/>
            <person name="Tenea G.N."/>
            <person name="Cifuentes V."/>
            <person name="Reyes P."/>
            <person name="Cevallos-Vallejos M."/>
        </authorList>
    </citation>
    <scope>NUCLEOTIDE SEQUENCE [LARGE SCALE GENOMIC DNA]</scope>
</reference>
<accession>A0A6P6WX25</accession>
<name>A0A6P6WX25_COFAR</name>
<gene>
    <name evidence="2" type="primary">LOC113735220</name>
</gene>
<protein>
    <submittedName>
        <fullName evidence="2">Uncharacterized protein</fullName>
    </submittedName>
</protein>
<dbReference type="PANTHER" id="PTHR35485:SF4">
    <property type="entry name" value="EXPRESSED PROTEIN"/>
    <property type="match status" value="1"/>
</dbReference>
<dbReference type="AlphaFoldDB" id="A0A6P6WX25"/>